<dbReference type="AlphaFoldDB" id="A0AAW1YQM7"/>
<keyword evidence="2" id="KW-1185">Reference proteome</keyword>
<evidence type="ECO:0000313" key="2">
    <source>
        <dbReference type="Proteomes" id="UP001457282"/>
    </source>
</evidence>
<dbReference type="EMBL" id="JBEDUW010000001">
    <property type="protein sequence ID" value="KAK9950909.1"/>
    <property type="molecule type" value="Genomic_DNA"/>
</dbReference>
<dbReference type="Proteomes" id="UP001457282">
    <property type="component" value="Unassembled WGS sequence"/>
</dbReference>
<name>A0AAW1YQM7_RUBAR</name>
<gene>
    <name evidence="1" type="ORF">M0R45_006375</name>
</gene>
<reference evidence="1 2" key="1">
    <citation type="journal article" date="2023" name="G3 (Bethesda)">
        <title>A chromosome-length genome assembly and annotation of blackberry (Rubus argutus, cv. 'Hillquist').</title>
        <authorList>
            <person name="Bruna T."/>
            <person name="Aryal R."/>
            <person name="Dudchenko O."/>
            <person name="Sargent D.J."/>
            <person name="Mead D."/>
            <person name="Buti M."/>
            <person name="Cavallini A."/>
            <person name="Hytonen T."/>
            <person name="Andres J."/>
            <person name="Pham M."/>
            <person name="Weisz D."/>
            <person name="Mascagni F."/>
            <person name="Usai G."/>
            <person name="Natali L."/>
            <person name="Bassil N."/>
            <person name="Fernandez G.E."/>
            <person name="Lomsadze A."/>
            <person name="Armour M."/>
            <person name="Olukolu B."/>
            <person name="Poorten T."/>
            <person name="Britton C."/>
            <person name="Davik J."/>
            <person name="Ashrafi H."/>
            <person name="Aiden E.L."/>
            <person name="Borodovsky M."/>
            <person name="Worthington M."/>
        </authorList>
    </citation>
    <scope>NUCLEOTIDE SEQUENCE [LARGE SCALE GENOMIC DNA]</scope>
    <source>
        <strain evidence="1">PI 553951</strain>
    </source>
</reference>
<evidence type="ECO:0000313" key="1">
    <source>
        <dbReference type="EMBL" id="KAK9950909.1"/>
    </source>
</evidence>
<sequence>MVTTPVRPRVQRRRVLGSDGAALRCSQISDGRDVHGFGKDGMSTGLVDDWEGGYGLVCLVVWDLEMVCWCGHG</sequence>
<comment type="caution">
    <text evidence="1">The sequence shown here is derived from an EMBL/GenBank/DDBJ whole genome shotgun (WGS) entry which is preliminary data.</text>
</comment>
<organism evidence="1 2">
    <name type="scientific">Rubus argutus</name>
    <name type="common">Southern blackberry</name>
    <dbReference type="NCBI Taxonomy" id="59490"/>
    <lineage>
        <taxon>Eukaryota</taxon>
        <taxon>Viridiplantae</taxon>
        <taxon>Streptophyta</taxon>
        <taxon>Embryophyta</taxon>
        <taxon>Tracheophyta</taxon>
        <taxon>Spermatophyta</taxon>
        <taxon>Magnoliopsida</taxon>
        <taxon>eudicotyledons</taxon>
        <taxon>Gunneridae</taxon>
        <taxon>Pentapetalae</taxon>
        <taxon>rosids</taxon>
        <taxon>fabids</taxon>
        <taxon>Rosales</taxon>
        <taxon>Rosaceae</taxon>
        <taxon>Rosoideae</taxon>
        <taxon>Rosoideae incertae sedis</taxon>
        <taxon>Rubus</taxon>
    </lineage>
</organism>
<protein>
    <submittedName>
        <fullName evidence="1">Uncharacterized protein</fullName>
    </submittedName>
</protein>
<accession>A0AAW1YQM7</accession>
<proteinExistence type="predicted"/>